<evidence type="ECO:0000256" key="2">
    <source>
        <dbReference type="ARBA" id="ARBA00023012"/>
    </source>
</evidence>
<keyword evidence="1 3" id="KW-0597">Phosphoprotein</keyword>
<dbReference type="STRING" id="1121416.SAMN02745220_02717"/>
<dbReference type="AlphaFoldDB" id="A0A1M7Y920"/>
<dbReference type="SMART" id="SM00448">
    <property type="entry name" value="REC"/>
    <property type="match status" value="1"/>
</dbReference>
<evidence type="ECO:0000259" key="4">
    <source>
        <dbReference type="PROSITE" id="PS50110"/>
    </source>
</evidence>
<evidence type="ECO:0000256" key="3">
    <source>
        <dbReference type="PROSITE-ProRule" id="PRU00169"/>
    </source>
</evidence>
<protein>
    <submittedName>
        <fullName evidence="5">Cytidylate kinase-like family protein</fullName>
    </submittedName>
</protein>
<dbReference type="GO" id="GO:0016301">
    <property type="term" value="F:kinase activity"/>
    <property type="evidence" value="ECO:0007669"/>
    <property type="project" value="UniProtKB-KW"/>
</dbReference>
<dbReference type="Gene3D" id="3.40.50.2300">
    <property type="match status" value="1"/>
</dbReference>
<organism evidence="5 6">
    <name type="scientific">Desulfopila aestuarii DSM 18488</name>
    <dbReference type="NCBI Taxonomy" id="1121416"/>
    <lineage>
        <taxon>Bacteria</taxon>
        <taxon>Pseudomonadati</taxon>
        <taxon>Thermodesulfobacteriota</taxon>
        <taxon>Desulfobulbia</taxon>
        <taxon>Desulfobulbales</taxon>
        <taxon>Desulfocapsaceae</taxon>
        <taxon>Desulfopila</taxon>
    </lineage>
</organism>
<dbReference type="PANTHER" id="PTHR44591">
    <property type="entry name" value="STRESS RESPONSE REGULATOR PROTEIN 1"/>
    <property type="match status" value="1"/>
</dbReference>
<dbReference type="InterPro" id="IPR001789">
    <property type="entry name" value="Sig_transdc_resp-reg_receiver"/>
</dbReference>
<dbReference type="SUPFAM" id="SSF52172">
    <property type="entry name" value="CheY-like"/>
    <property type="match status" value="1"/>
</dbReference>
<feature type="domain" description="Response regulatory" evidence="4">
    <location>
        <begin position="281"/>
        <end position="395"/>
    </location>
</feature>
<dbReference type="InterPro" id="IPR050595">
    <property type="entry name" value="Bact_response_regulator"/>
</dbReference>
<dbReference type="CDD" id="cd17536">
    <property type="entry name" value="REC_YesN-like"/>
    <property type="match status" value="1"/>
</dbReference>
<evidence type="ECO:0000313" key="6">
    <source>
        <dbReference type="Proteomes" id="UP000184603"/>
    </source>
</evidence>
<accession>A0A1M7Y920</accession>
<dbReference type="PANTHER" id="PTHR44591:SF14">
    <property type="entry name" value="PROTEIN PILG"/>
    <property type="match status" value="1"/>
</dbReference>
<name>A0A1M7Y920_9BACT</name>
<keyword evidence="2" id="KW-0902">Two-component regulatory system</keyword>
<proteinExistence type="predicted"/>
<dbReference type="InterPro" id="IPR027417">
    <property type="entry name" value="P-loop_NTPase"/>
</dbReference>
<dbReference type="InterPro" id="IPR011006">
    <property type="entry name" value="CheY-like_superfamily"/>
</dbReference>
<dbReference type="EMBL" id="FRFE01000012">
    <property type="protein sequence ID" value="SHO49135.1"/>
    <property type="molecule type" value="Genomic_DNA"/>
</dbReference>
<dbReference type="OrthoDB" id="9788090at2"/>
<keyword evidence="5" id="KW-0418">Kinase</keyword>
<dbReference type="Pfam" id="PF13189">
    <property type="entry name" value="Cytidylate_kin2"/>
    <property type="match status" value="1"/>
</dbReference>
<evidence type="ECO:0000256" key="1">
    <source>
        <dbReference type="ARBA" id="ARBA00022553"/>
    </source>
</evidence>
<dbReference type="GO" id="GO:0000160">
    <property type="term" value="P:phosphorelay signal transduction system"/>
    <property type="evidence" value="ECO:0007669"/>
    <property type="project" value="UniProtKB-KW"/>
</dbReference>
<feature type="modified residue" description="4-aspartylphosphate" evidence="3">
    <location>
        <position position="330"/>
    </location>
</feature>
<dbReference type="Proteomes" id="UP000184603">
    <property type="component" value="Unassembled WGS sequence"/>
</dbReference>
<dbReference type="Gene3D" id="3.40.50.300">
    <property type="entry name" value="P-loop containing nucleotide triphosphate hydrolases"/>
    <property type="match status" value="1"/>
</dbReference>
<gene>
    <name evidence="5" type="ORF">SAMN02745220_02717</name>
</gene>
<dbReference type="Pfam" id="PF00072">
    <property type="entry name" value="Response_reg"/>
    <property type="match status" value="1"/>
</dbReference>
<keyword evidence="5" id="KW-0808">Transferase</keyword>
<reference evidence="5 6" key="1">
    <citation type="submission" date="2016-12" db="EMBL/GenBank/DDBJ databases">
        <authorList>
            <person name="Song W.-J."/>
            <person name="Kurnit D.M."/>
        </authorList>
    </citation>
    <scope>NUCLEOTIDE SEQUENCE [LARGE SCALE GENOMIC DNA]</scope>
    <source>
        <strain evidence="5 6">DSM 18488</strain>
    </source>
</reference>
<keyword evidence="6" id="KW-1185">Reference proteome</keyword>
<evidence type="ECO:0000313" key="5">
    <source>
        <dbReference type="EMBL" id="SHO49135.1"/>
    </source>
</evidence>
<dbReference type="RefSeq" id="WP_073613995.1">
    <property type="nucleotide sequence ID" value="NZ_FRFE01000012.1"/>
</dbReference>
<dbReference type="PROSITE" id="PS50110">
    <property type="entry name" value="RESPONSE_REGULATORY"/>
    <property type="match status" value="1"/>
</dbReference>
<sequence>MSSIAIFPCTFTPADTIIHELAKTLELEVYDDEHLLADTARKHGLNIEKLNAAMYNKTSVFNQFTLERERAINLFKSELADRLESPKSYLFHGFLTSLISSRLTHVLKVLVVDSRQERIAHAVESGLTEREAKKAVKAHDIKAYNWTDFLFKKEAYDSSLFDLVIPVEGKSPAEVQEVIVKCLHTTSVLRTPESMAAVGDYQIEVEVEKLLLNGGHRVVVDCQGGDVTLTVEKSVFNFSKLATELTDLAGKVGGVKRVHVEKSVNYNDSIYRQQKFELPSKVLFVDDEKDFVQTVSERLISRDVGTYGVFNGEEALELIADDQPDVMVLDLKMPGLNGVEVLRRTKEVAPDVEVIILTGHGTSQDMRECMELGAFAYMNKPVDIEELSATIKAANDKVHKKS</sequence>